<evidence type="ECO:0000313" key="4">
    <source>
        <dbReference type="Proteomes" id="UP000000663"/>
    </source>
</evidence>
<proteinExistence type="predicted"/>
<keyword evidence="2" id="KW-0472">Membrane</keyword>
<feature type="region of interest" description="Disordered" evidence="1">
    <location>
        <begin position="116"/>
        <end position="144"/>
    </location>
</feature>
<reference evidence="3 4" key="1">
    <citation type="journal article" date="2006" name="Science">
        <title>Genome of rice cluster I archaea -- the key methane producers in the rice rhizosphere.</title>
        <authorList>
            <person name="Erkel C."/>
            <person name="Kube M."/>
            <person name="Reinhardt R."/>
            <person name="Liesack W."/>
        </authorList>
    </citation>
    <scope>NUCLEOTIDE SEQUENCE [LARGE SCALE GENOMIC DNA]</scope>
    <source>
        <strain evidence="4">DSM 22066 / NBRC 105507 / MRE50</strain>
    </source>
</reference>
<sequence length="229" mass="24817">MFIRILRQIIGSTIRGTPFYRINFLSYYIYLFYYIWFHWLPYYSSRSKRGHAMFKIPTATFVTLSGLVAACLLLIALTGENVSSSMDALPALSLPPGMPNAIPSVPAVPTFLPSQSLQPTSTPALTPTPQATAAPAIESGPPESIPGLVRVTEVPSPTPVPGPTSMPGVVIVTSTPVPAMVPEVNNSTDAMQVTVERSSPSQWLIPGSIALVGVIFVVFGVYRMIRRRR</sequence>
<evidence type="ECO:0000313" key="3">
    <source>
        <dbReference type="EMBL" id="CAJ36710.1"/>
    </source>
</evidence>
<evidence type="ECO:0000256" key="2">
    <source>
        <dbReference type="SAM" id="Phobius"/>
    </source>
</evidence>
<dbReference type="EMBL" id="AM114193">
    <property type="protein sequence ID" value="CAJ36710.1"/>
    <property type="molecule type" value="Genomic_DNA"/>
</dbReference>
<gene>
    <name evidence="3" type="ORF">RCIX1443</name>
</gene>
<organism evidence="3 4">
    <name type="scientific">Methanocella arvoryzae (strain DSM 22066 / NBRC 105507 / MRE50)</name>
    <dbReference type="NCBI Taxonomy" id="351160"/>
    <lineage>
        <taxon>Archaea</taxon>
        <taxon>Methanobacteriati</taxon>
        <taxon>Methanobacteriota</taxon>
        <taxon>Stenosarchaea group</taxon>
        <taxon>Methanomicrobia</taxon>
        <taxon>Methanocellales</taxon>
        <taxon>Methanocellaceae</taxon>
        <taxon>Methanocella</taxon>
    </lineage>
</organism>
<feature type="transmembrane region" description="Helical" evidence="2">
    <location>
        <begin position="25"/>
        <end position="44"/>
    </location>
</feature>
<dbReference type="KEGG" id="rci:RCIX1443"/>
<dbReference type="STRING" id="351160.RCIX1443"/>
<accession>Q0W4I3</accession>
<dbReference type="AlphaFoldDB" id="Q0W4I3"/>
<dbReference type="Proteomes" id="UP000000663">
    <property type="component" value="Chromosome"/>
</dbReference>
<keyword evidence="2" id="KW-0812">Transmembrane</keyword>
<feature type="compositionally biased region" description="Low complexity" evidence="1">
    <location>
        <begin position="116"/>
        <end position="136"/>
    </location>
</feature>
<protein>
    <submittedName>
        <fullName evidence="3">Uncharacterized protein</fullName>
    </submittedName>
</protein>
<feature type="transmembrane region" description="Helical" evidence="2">
    <location>
        <begin position="56"/>
        <end position="77"/>
    </location>
</feature>
<name>Q0W4I3_METAR</name>
<feature type="transmembrane region" description="Helical" evidence="2">
    <location>
        <begin position="203"/>
        <end position="225"/>
    </location>
</feature>
<dbReference type="eggNOG" id="arCOG03441">
    <property type="taxonomic scope" value="Archaea"/>
</dbReference>
<keyword evidence="2" id="KW-1133">Transmembrane helix</keyword>
<evidence type="ECO:0000256" key="1">
    <source>
        <dbReference type="SAM" id="MobiDB-lite"/>
    </source>
</evidence>
<keyword evidence="4" id="KW-1185">Reference proteome</keyword>